<dbReference type="OMA" id="NIACFFS"/>
<dbReference type="GeneID" id="36340786"/>
<dbReference type="GO" id="GO:0035556">
    <property type="term" value="P:intracellular signal transduction"/>
    <property type="evidence" value="ECO:0007669"/>
    <property type="project" value="TreeGrafter"/>
</dbReference>
<evidence type="ECO:0000256" key="4">
    <source>
        <dbReference type="ARBA" id="ARBA00022777"/>
    </source>
</evidence>
<feature type="region of interest" description="Disordered" evidence="7">
    <location>
        <begin position="1099"/>
        <end position="1126"/>
    </location>
</feature>
<dbReference type="GO" id="GO:0004674">
    <property type="term" value="F:protein serine/threonine kinase activity"/>
    <property type="evidence" value="ECO:0007669"/>
    <property type="project" value="UniProtKB-KW"/>
</dbReference>
<dbReference type="EMBL" id="APAU02000035">
    <property type="protein sequence ID" value="EUB60073.1"/>
    <property type="molecule type" value="Genomic_DNA"/>
</dbReference>
<dbReference type="GO" id="GO:0005634">
    <property type="term" value="C:nucleus"/>
    <property type="evidence" value="ECO:0007669"/>
    <property type="project" value="TreeGrafter"/>
</dbReference>
<dbReference type="Gene3D" id="1.10.510.10">
    <property type="entry name" value="Transferase(Phosphotransferase) domain 1"/>
    <property type="match status" value="1"/>
</dbReference>
<keyword evidence="3 6" id="KW-0547">Nucleotide-binding</keyword>
<keyword evidence="10" id="KW-1185">Reference proteome</keyword>
<sequence length="1537" mass="170046">MKEEDEEEEAISTMTTTPTTALTAETTIHTNAHAFTHTHLHTHTLREVFALLRGHSMPYEPVLAPTGVTSDSTSSVSGDSGFRHYLRQVSSPGTPARVISTAFIIPQNEIVNDQVSSKNYHSVDVQEWKHTRWREHTSVDRTSLIDPFSPTTMATATLATSTMLTNTESGFQDGGLSSSTISSSIESPRSMSLRHVEEEAETEADAETVASNFGHSATYQPKSRIWSWLHKFSGRKASEAAKAPDNPLHLSRLRLSMVVSQHEPRPKHLSTLRVEKRLEQNVIHLRSIEVSASVPFDTTTKPTVHWTEYVTKVGKPTSAETVLHTTCLQTTCGDTSHIASPPPEVSNPPTLLRVGRVETALLPTMSQSWAKSDFSSRQLTSVVSVFSDPRPPTQRYISWENKSTSPFTFPPTFGEESVNEVKKSPLARDRSYWYRDDPDSTFLLSQVYLDSDTSYFRQSGDSTPVESESLYEPVCKKTPCRESQNENPPRSSQSTPVCIATCHSFIAGPSSKSSINDGDSSKVDGKLNVTPNQLNLQNGRSSWGNDESKLNGLPGVKNLVTKMVVQMPLSSTPEHQQYNDEDGVNGKTVEKRSPIVPQRITATKPASVLDRSMMKLPLKTPPPVVYRRNRDIANGVQSPLSPYPVGSKTWRNSSLSELAISPRTNNREDGKFTQPVDSACPLNSDESYQRSQVNSECRKKSLADRLSPLRDVDTVGNSTSNTGSFEESIKLKEVSLVNAPKENIIGNGVNMHPETTNKVHTTSNAVESRPNIQDSQKRDKNLNSFTATVAPAPRRISNEPSSNINQEKCISITSVSKPVAKVLPSTISQGEWHFVEGGKSQATLLAKSRISHANSKAKEAKRVQPQGQVAIKVADGEISTSIKENGLPKAAEEVLPMRKTSSSKNDQLLLEVEKEIEIFTSNSTHSSVISISTVSEKSSIQIVPPTIQEIQIPTVEAQRKPSLNSLESTLQVALQNESARVTHSKASSSSYHSEVIASIPLQIIKKPQESLDKTPVSRDSLTAFTPPSRPLTLQSSDLDKAPAAGKRNQVTPTSPTGQHFFPKSHQLPQSTSGTTVANHEKRVEEELKGMEEGTLNDSETATANMSSPPPIKSTKIARSMPVSKRPQTARIFRTQENEEDFFTVPAETHKDIKPEDHFLIYEDIGKGKFGKVVRCENKQTHKIMAMKEIKTDRLPRHFSGDVMEVAVLRVIGRHNNIACFFSAYEVQHACFIVTEYVCGGALYDRVVAEDNLDEKISASIIRQMLLGLEHIQTCSVLHLDLKPENVMMVAPSGYQLKIIDFGLAYFYDPQRPRRQIGGTYIYSAPETITYDYQSFATDIWSVGVIAYELLSGITPFECPQSGDPERELTLSEITTNIMNCRYNFDDDGICDASDEAKDFICTILKKSPKDRPSVEACLKHSWMEMSNELPTVRRDVSIRRRASARAPPRIACIKDCLPAFLVPLPFITTTTTTTTNPGPFLPNIFLSHSAFCNWTAITFLVISARLFQCVNDIRKALAYDEMSLLLDLHNPTAPTAK</sequence>
<dbReference type="InterPro" id="IPR011009">
    <property type="entry name" value="Kinase-like_dom_sf"/>
</dbReference>
<feature type="compositionally biased region" description="Polar residues" evidence="7">
    <location>
        <begin position="1066"/>
        <end position="1077"/>
    </location>
</feature>
<feature type="compositionally biased region" description="Polar residues" evidence="7">
    <location>
        <begin position="1017"/>
        <end position="1036"/>
    </location>
</feature>
<evidence type="ECO:0000313" key="9">
    <source>
        <dbReference type="EMBL" id="EUB60073.1"/>
    </source>
</evidence>
<feature type="compositionally biased region" description="Polar residues" evidence="7">
    <location>
        <begin position="684"/>
        <end position="695"/>
    </location>
</feature>
<name>W6UGK3_ECHGR</name>
<feature type="region of interest" description="Disordered" evidence="7">
    <location>
        <begin position="169"/>
        <end position="190"/>
    </location>
</feature>
<evidence type="ECO:0000256" key="2">
    <source>
        <dbReference type="ARBA" id="ARBA00022679"/>
    </source>
</evidence>
<dbReference type="PROSITE" id="PS00108">
    <property type="entry name" value="PROTEIN_KINASE_ST"/>
    <property type="match status" value="1"/>
</dbReference>
<proteinExistence type="predicted"/>
<evidence type="ECO:0000256" key="1">
    <source>
        <dbReference type="ARBA" id="ARBA00022527"/>
    </source>
</evidence>
<dbReference type="STRING" id="6210.W6UGK3"/>
<gene>
    <name evidence="9" type="ORF">EGR_05071</name>
</gene>
<feature type="domain" description="Protein kinase" evidence="8">
    <location>
        <begin position="1158"/>
        <end position="1423"/>
    </location>
</feature>
<feature type="compositionally biased region" description="Polar residues" evidence="7">
    <location>
        <begin position="529"/>
        <end position="545"/>
    </location>
</feature>
<feature type="region of interest" description="Disordered" evidence="7">
    <location>
        <begin position="510"/>
        <end position="548"/>
    </location>
</feature>
<dbReference type="SUPFAM" id="SSF56112">
    <property type="entry name" value="Protein kinase-like (PK-like)"/>
    <property type="match status" value="1"/>
</dbReference>
<feature type="compositionally biased region" description="Polar residues" evidence="7">
    <location>
        <begin position="1048"/>
        <end position="1057"/>
    </location>
</feature>
<dbReference type="CTD" id="36340786"/>
<evidence type="ECO:0000259" key="8">
    <source>
        <dbReference type="PROSITE" id="PS50011"/>
    </source>
</evidence>
<feature type="compositionally biased region" description="Low complexity" evidence="7">
    <location>
        <begin position="177"/>
        <end position="190"/>
    </location>
</feature>
<dbReference type="InterPro" id="IPR008271">
    <property type="entry name" value="Ser/Thr_kinase_AS"/>
</dbReference>
<feature type="binding site" evidence="6">
    <location>
        <position position="1187"/>
    </location>
    <ligand>
        <name>ATP</name>
        <dbReference type="ChEBI" id="CHEBI:30616"/>
    </ligand>
</feature>
<feature type="region of interest" description="Disordered" evidence="7">
    <location>
        <begin position="661"/>
        <end position="701"/>
    </location>
</feature>
<accession>W6UGK3</accession>
<keyword evidence="1" id="KW-0723">Serine/threonine-protein kinase</keyword>
<organism evidence="9 10">
    <name type="scientific">Echinococcus granulosus</name>
    <name type="common">Hydatid tapeworm</name>
    <dbReference type="NCBI Taxonomy" id="6210"/>
    <lineage>
        <taxon>Eukaryota</taxon>
        <taxon>Metazoa</taxon>
        <taxon>Spiralia</taxon>
        <taxon>Lophotrochozoa</taxon>
        <taxon>Platyhelminthes</taxon>
        <taxon>Cestoda</taxon>
        <taxon>Eucestoda</taxon>
        <taxon>Cyclophyllidea</taxon>
        <taxon>Taeniidae</taxon>
        <taxon>Echinococcus</taxon>
        <taxon>Echinococcus granulosus group</taxon>
    </lineage>
</organism>
<dbReference type="OrthoDB" id="504170at2759"/>
<dbReference type="Proteomes" id="UP000019149">
    <property type="component" value="Unassembled WGS sequence"/>
</dbReference>
<dbReference type="PROSITE" id="PS00107">
    <property type="entry name" value="PROTEIN_KINASE_ATP"/>
    <property type="match status" value="1"/>
</dbReference>
<dbReference type="PANTHER" id="PTHR24342">
    <property type="entry name" value="SERINE/THREONINE-PROTEIN KINASE 17"/>
    <property type="match status" value="1"/>
</dbReference>
<dbReference type="PROSITE" id="PS50011">
    <property type="entry name" value="PROTEIN_KINASE_DOM"/>
    <property type="match status" value="1"/>
</dbReference>
<keyword evidence="5 6" id="KW-0067">ATP-binding</keyword>
<keyword evidence="4 9" id="KW-0418">Kinase</keyword>
<dbReference type="GO" id="GO:0005524">
    <property type="term" value="F:ATP binding"/>
    <property type="evidence" value="ECO:0007669"/>
    <property type="project" value="UniProtKB-UniRule"/>
</dbReference>
<protein>
    <submittedName>
        <fullName evidence="9">Myosin light chain kinase 3</fullName>
    </submittedName>
</protein>
<reference evidence="9 10" key="1">
    <citation type="journal article" date="2013" name="Nat. Genet.">
        <title>The genome of the hydatid tapeworm Echinococcus granulosus.</title>
        <authorList>
            <person name="Zheng H."/>
            <person name="Zhang W."/>
            <person name="Zhang L."/>
            <person name="Zhang Z."/>
            <person name="Li J."/>
            <person name="Lu G."/>
            <person name="Zhu Y."/>
            <person name="Wang Y."/>
            <person name="Huang Y."/>
            <person name="Liu J."/>
            <person name="Kang H."/>
            <person name="Chen J."/>
            <person name="Wang L."/>
            <person name="Chen A."/>
            <person name="Yu S."/>
            <person name="Gao Z."/>
            <person name="Jin L."/>
            <person name="Gu W."/>
            <person name="Wang Z."/>
            <person name="Zhao L."/>
            <person name="Shi B."/>
            <person name="Wen H."/>
            <person name="Lin R."/>
            <person name="Jones M.K."/>
            <person name="Brejova B."/>
            <person name="Vinar T."/>
            <person name="Zhao G."/>
            <person name="McManus D.P."/>
            <person name="Chen Z."/>
            <person name="Zhou Y."/>
            <person name="Wang S."/>
        </authorList>
    </citation>
    <scope>NUCLEOTIDE SEQUENCE [LARGE SCALE GENOMIC DNA]</scope>
</reference>
<comment type="caution">
    <text evidence="9">The sequence shown here is derived from an EMBL/GenBank/DDBJ whole genome shotgun (WGS) entry which is preliminary data.</text>
</comment>
<dbReference type="KEGG" id="egl:EGR_05071"/>
<evidence type="ECO:0000313" key="10">
    <source>
        <dbReference type="Proteomes" id="UP000019149"/>
    </source>
</evidence>
<dbReference type="Gene3D" id="3.30.200.20">
    <property type="entry name" value="Phosphorylase Kinase, domain 1"/>
    <property type="match status" value="1"/>
</dbReference>
<dbReference type="InterPro" id="IPR017441">
    <property type="entry name" value="Protein_kinase_ATP_BS"/>
</dbReference>
<dbReference type="Pfam" id="PF00069">
    <property type="entry name" value="Pkinase"/>
    <property type="match status" value="1"/>
</dbReference>
<dbReference type="RefSeq" id="XP_024351269.1">
    <property type="nucleotide sequence ID" value="XM_024494320.1"/>
</dbReference>
<dbReference type="GO" id="GO:0043065">
    <property type="term" value="P:positive regulation of apoptotic process"/>
    <property type="evidence" value="ECO:0007669"/>
    <property type="project" value="TreeGrafter"/>
</dbReference>
<evidence type="ECO:0000256" key="6">
    <source>
        <dbReference type="PROSITE-ProRule" id="PRU10141"/>
    </source>
</evidence>
<evidence type="ECO:0000256" key="3">
    <source>
        <dbReference type="ARBA" id="ARBA00022741"/>
    </source>
</evidence>
<dbReference type="InterPro" id="IPR000719">
    <property type="entry name" value="Prot_kinase_dom"/>
</dbReference>
<evidence type="ECO:0000256" key="5">
    <source>
        <dbReference type="ARBA" id="ARBA00022840"/>
    </source>
</evidence>
<keyword evidence="2" id="KW-0808">Transferase</keyword>
<dbReference type="SMART" id="SM00220">
    <property type="entry name" value="S_TKc"/>
    <property type="match status" value="1"/>
</dbReference>
<feature type="region of interest" description="Disordered" evidence="7">
    <location>
        <begin position="1010"/>
        <end position="1077"/>
    </location>
</feature>
<feature type="compositionally biased region" description="Polar residues" evidence="7">
    <location>
        <begin position="761"/>
        <end position="774"/>
    </location>
</feature>
<evidence type="ECO:0000256" key="7">
    <source>
        <dbReference type="SAM" id="MobiDB-lite"/>
    </source>
</evidence>
<feature type="region of interest" description="Disordered" evidence="7">
    <location>
        <begin position="761"/>
        <end position="787"/>
    </location>
</feature>
<dbReference type="PANTHER" id="PTHR24342:SF20">
    <property type="entry name" value="MYOSIN LIGHT CHAIN KINASE, SMOOTH MUSCLE"/>
    <property type="match status" value="1"/>
</dbReference>